<reference evidence="1" key="1">
    <citation type="submission" date="2014-09" db="EMBL/GenBank/DDBJ databases">
        <authorList>
            <person name="Magalhaes I.L.F."/>
            <person name="Oliveira U."/>
            <person name="Santos F.R."/>
            <person name="Vidigal T.H.D.A."/>
            <person name="Brescovit A.D."/>
            <person name="Santos A.J."/>
        </authorList>
    </citation>
    <scope>NUCLEOTIDE SEQUENCE</scope>
    <source>
        <tissue evidence="1">Shoot tissue taken approximately 20 cm above the soil surface</tissue>
    </source>
</reference>
<organism evidence="1">
    <name type="scientific">Arundo donax</name>
    <name type="common">Giant reed</name>
    <name type="synonym">Donax arundinaceus</name>
    <dbReference type="NCBI Taxonomy" id="35708"/>
    <lineage>
        <taxon>Eukaryota</taxon>
        <taxon>Viridiplantae</taxon>
        <taxon>Streptophyta</taxon>
        <taxon>Embryophyta</taxon>
        <taxon>Tracheophyta</taxon>
        <taxon>Spermatophyta</taxon>
        <taxon>Magnoliopsida</taxon>
        <taxon>Liliopsida</taxon>
        <taxon>Poales</taxon>
        <taxon>Poaceae</taxon>
        <taxon>PACMAD clade</taxon>
        <taxon>Arundinoideae</taxon>
        <taxon>Arundineae</taxon>
        <taxon>Arundo</taxon>
    </lineage>
</organism>
<accession>A0A0A9A516</accession>
<reference evidence="1" key="2">
    <citation type="journal article" date="2015" name="Data Brief">
        <title>Shoot transcriptome of the giant reed, Arundo donax.</title>
        <authorList>
            <person name="Barrero R.A."/>
            <person name="Guerrero F.D."/>
            <person name="Moolhuijzen P."/>
            <person name="Goolsby J.A."/>
            <person name="Tidwell J."/>
            <person name="Bellgard S.E."/>
            <person name="Bellgard M.I."/>
        </authorList>
    </citation>
    <scope>NUCLEOTIDE SEQUENCE</scope>
    <source>
        <tissue evidence="1">Shoot tissue taken approximately 20 cm above the soil surface</tissue>
    </source>
</reference>
<proteinExistence type="predicted"/>
<dbReference type="EMBL" id="GBRH01252862">
    <property type="protein sequence ID" value="JAD45033.1"/>
    <property type="molecule type" value="Transcribed_RNA"/>
</dbReference>
<sequence>MSKNVLSTKRTNLRTHPTLGSNNHCQFQIWHGLTSPWTS</sequence>
<dbReference type="AlphaFoldDB" id="A0A0A9A516"/>
<evidence type="ECO:0000313" key="1">
    <source>
        <dbReference type="EMBL" id="JAD45033.1"/>
    </source>
</evidence>
<name>A0A0A9A516_ARUDO</name>
<protein>
    <submittedName>
        <fullName evidence="1">Uncharacterized protein</fullName>
    </submittedName>
</protein>